<dbReference type="InterPro" id="IPR012338">
    <property type="entry name" value="Beta-lactam/transpept-like"/>
</dbReference>
<reference evidence="3 4" key="1">
    <citation type="submission" date="2018-03" db="EMBL/GenBank/DDBJ databases">
        <title>Ahniella affigens gen. nov., sp. nov., a gammaproteobacterium isolated from sandy soil near a stream.</title>
        <authorList>
            <person name="Ko Y."/>
            <person name="Kim J.-H."/>
        </authorList>
    </citation>
    <scope>NUCLEOTIDE SEQUENCE [LARGE SCALE GENOMIC DNA]</scope>
    <source>
        <strain evidence="3 4">D13</strain>
    </source>
</reference>
<dbReference type="Gene3D" id="3.40.710.10">
    <property type="entry name" value="DD-peptidase/beta-lactamase superfamily"/>
    <property type="match status" value="1"/>
</dbReference>
<dbReference type="InterPro" id="IPR001466">
    <property type="entry name" value="Beta-lactam-related"/>
</dbReference>
<keyword evidence="4" id="KW-1185">Reference proteome</keyword>
<dbReference type="Pfam" id="PF00144">
    <property type="entry name" value="Beta-lactamase"/>
    <property type="match status" value="1"/>
</dbReference>
<accession>A0A2P1PNG6</accession>
<sequence>MGVVQMQWNVVIRIAGALAIALAVQHVSACADKPNQSDGDAKRFSVQLDGWLTKTKVASASVAVVRDGRLAFVAAAGHASPERAASPETLYNVASLAKPLTAEMSLRLLHDRHWSLDEPLDTWWVDPDIADDPRAKQLTARILLSHQSGFPNWRDGRLAFAFAPGTRFGYSGEGYEYLARALAARAGSGFESLMTKTVLEPLGMRRTVQTKQPWLHDQFAIPYDAEGHPMPPQFARSASAADDLYTTATDYAQLILSAMQGSGISKSLSAARQDIQVDRLHDLCGDRAPSRCPSAAGFGLGWEIFKIGNQRYLMHTGRDTGTFALAYFSPERQTGVVILTNSDQGAAVVLPILDHLALDPAFTDWLRELASGP</sequence>
<protein>
    <submittedName>
        <fullName evidence="3">Serine hydrolase</fullName>
    </submittedName>
</protein>
<gene>
    <name evidence="3" type="ORF">C7S18_03940</name>
</gene>
<evidence type="ECO:0000256" key="1">
    <source>
        <dbReference type="SAM" id="SignalP"/>
    </source>
</evidence>
<dbReference type="InterPro" id="IPR050789">
    <property type="entry name" value="Diverse_Enzym_Activities"/>
</dbReference>
<feature type="domain" description="Beta-lactamase-related" evidence="2">
    <location>
        <begin position="54"/>
        <end position="347"/>
    </location>
</feature>
<reference evidence="3 4" key="2">
    <citation type="submission" date="2018-03" db="EMBL/GenBank/DDBJ databases">
        <authorList>
            <person name="Keele B.F."/>
        </authorList>
    </citation>
    <scope>NUCLEOTIDE SEQUENCE [LARGE SCALE GENOMIC DNA]</scope>
    <source>
        <strain evidence="3 4">D13</strain>
    </source>
</reference>
<dbReference type="AlphaFoldDB" id="A0A2P1PNG6"/>
<dbReference type="PANTHER" id="PTHR43283">
    <property type="entry name" value="BETA-LACTAMASE-RELATED"/>
    <property type="match status" value="1"/>
</dbReference>
<dbReference type="KEGG" id="xba:C7S18_03940"/>
<proteinExistence type="predicted"/>
<evidence type="ECO:0000313" key="3">
    <source>
        <dbReference type="EMBL" id="AVP96394.1"/>
    </source>
</evidence>
<keyword evidence="3" id="KW-0378">Hydrolase</keyword>
<organism evidence="3 4">
    <name type="scientific">Ahniella affigens</name>
    <dbReference type="NCBI Taxonomy" id="2021234"/>
    <lineage>
        <taxon>Bacteria</taxon>
        <taxon>Pseudomonadati</taxon>
        <taxon>Pseudomonadota</taxon>
        <taxon>Gammaproteobacteria</taxon>
        <taxon>Lysobacterales</taxon>
        <taxon>Rhodanobacteraceae</taxon>
        <taxon>Ahniella</taxon>
    </lineage>
</organism>
<dbReference type="PANTHER" id="PTHR43283:SF18">
    <property type="match status" value="1"/>
</dbReference>
<dbReference type="OrthoDB" id="119951at2"/>
<dbReference type="GO" id="GO:0016787">
    <property type="term" value="F:hydrolase activity"/>
    <property type="evidence" value="ECO:0007669"/>
    <property type="project" value="UniProtKB-KW"/>
</dbReference>
<keyword evidence="1" id="KW-0732">Signal</keyword>
<feature type="signal peptide" evidence="1">
    <location>
        <begin position="1"/>
        <end position="29"/>
    </location>
</feature>
<dbReference type="EMBL" id="CP027860">
    <property type="protein sequence ID" value="AVP96394.1"/>
    <property type="molecule type" value="Genomic_DNA"/>
</dbReference>
<evidence type="ECO:0000259" key="2">
    <source>
        <dbReference type="Pfam" id="PF00144"/>
    </source>
</evidence>
<name>A0A2P1PNG6_9GAMM</name>
<dbReference type="Proteomes" id="UP000241074">
    <property type="component" value="Chromosome"/>
</dbReference>
<dbReference type="SUPFAM" id="SSF56601">
    <property type="entry name" value="beta-lactamase/transpeptidase-like"/>
    <property type="match status" value="1"/>
</dbReference>
<evidence type="ECO:0000313" key="4">
    <source>
        <dbReference type="Proteomes" id="UP000241074"/>
    </source>
</evidence>
<feature type="chain" id="PRO_5015169609" evidence="1">
    <location>
        <begin position="30"/>
        <end position="373"/>
    </location>
</feature>